<comment type="subcellular location">
    <subcellularLocation>
        <location evidence="1">Secreted</location>
        <location evidence="1">Extracellular space</location>
        <location evidence="1">Extracellular matrix</location>
    </subcellularLocation>
</comment>
<dbReference type="FunFam" id="2.60.40.10:FF:000336">
    <property type="entry name" value="fibronectin isoform X1"/>
    <property type="match status" value="1"/>
</dbReference>
<feature type="domain" description="Fibronectin type-III" evidence="24">
    <location>
        <begin position="813"/>
        <end position="904"/>
    </location>
</feature>
<dbReference type="FunFam" id="2.10.10.10:FF:000001">
    <property type="entry name" value="Fibronectin 1a isoform 1"/>
    <property type="match status" value="2"/>
</dbReference>
<evidence type="ECO:0000313" key="27">
    <source>
        <dbReference type="EMBL" id="KAF6450159.1"/>
    </source>
</evidence>
<dbReference type="FunFam" id="2.60.40.10:FF:001069">
    <property type="entry name" value="Fibronectin 1"/>
    <property type="match status" value="1"/>
</dbReference>
<evidence type="ECO:0000256" key="18">
    <source>
        <dbReference type="ARBA" id="ARBA00046449"/>
    </source>
</evidence>
<feature type="domain" description="Fibronectin type-III" evidence="24">
    <location>
        <begin position="1635"/>
        <end position="1727"/>
    </location>
</feature>
<feature type="domain" description="Fibronectin type-I" evidence="25">
    <location>
        <begin position="2104"/>
        <end position="2146"/>
    </location>
</feature>
<keyword evidence="13" id="KW-0133">Cell shape</keyword>
<feature type="domain" description="Fibronectin type-I" evidence="25">
    <location>
        <begin position="559"/>
        <end position="602"/>
    </location>
</feature>
<keyword evidence="9" id="KW-0358">Heparin-binding</keyword>
<keyword evidence="5" id="KW-0964">Secreted</keyword>
<name>A0A7J8FRW0_MOLMO</name>
<feature type="domain" description="Fibronectin type-I" evidence="25">
    <location>
        <begin position="139"/>
        <end position="182"/>
    </location>
</feature>
<keyword evidence="7" id="KW-0597">Phosphoprotein</keyword>
<dbReference type="FunFam" id="2.10.70.10:FF:000006">
    <property type="entry name" value="Fibronectin 1"/>
    <property type="match status" value="3"/>
</dbReference>
<sequence>MLRGPGPGLLLLAVLSLGVAVSSTGAWRSKRQAQQLIQPQSPVVVSQNKPGCFDNGNHYQINQQWERTYLGNTLVCTCYGGSRGFNCESKPEAEETCFDKYTGNTYRVGDTYERPKDSMIWDCTCIGAGRRRISCTIANRCHEGGQSYKIGDTWRRPHETGGYMLECVCLGNGKGEWTCKPIAEKCFDHAAGTSYVVGETWEKPYQGWMMVDCTCLGEGSGRITCTSRNRCNDQDTRTSYRIGDTWSKKDNRGNLLQCLCTGNGRGEWKCERHSSLQTTGTGPDTYADVRMAIYQPQPHPQPAPYGHCVTDSGVVYSIGMQWLKTQGNKQMLCTCLGNGVSCQETAVTQTYGGNSNGEPCVLPFTYNGRTFYSCTSEGRQDGHLWCSTTSNYEQDQKYSFCTDHTVLVQTRGGNSNGALCHFPFLYNNHNYTDCTSEGRRDNMKWCGTTQNYDADQKFGFCPMAAHEEICTTNEGVMYRVGDQWDKQHDMGHMMRCTCVGNGRGEWTCVAYSQLRDQCIVDDITYNVNDTFHKRHEEGHMLNCTCFGQGRGRWKCDPIDQCQDSETRTFYQIGDSWEKYVHGVRYQCYCYGRGIGEWHCQPLQSYPGASGPVQVIITETPSHPNSHPIQWNAPEPSHISKYILRWKPKNSPGRWKEATIPGHLNSYTIKGLRPNVVYEGQLISVQQYGHKEVTRFDFTTTSTSSPVTSNTVTGETTPIPPVVATSESVTEITASSFVVSWVSASDTVSGFRVEYELSEEGDEPQYLDLPSTATSVNIPDLLPGRKYIVNVYQISEEGEQSLILSTSQTTAPDAPPDPTVDQVDDTSIVVRWSRPQAPITGYRIVYAPSVEGSSTELNLPETANSVTLSDLQPGVQYNITIYAVEENQESTPVFIQQETTGVPRPDKVPPPRDLQFVEVTDVKVTIMWTPPDSAVTGYRVDVIPVNLPGEHGQRLPVSRNTFAEVMGLTPGVTYHFKIFAVNHGRESKPLIGEQTTKLDAPTNLQFLNETDSTVIVTWTPPRARIAGYRLTVGLTRGGQPKQYNVGPSASQYPLRNLQPGSEYTATLVAVKGNQQSPKATGVFTTQQPRGSIPPYNTEVTETTIVITWTPAPRIGFKLGVRPSQGGEAPREVTSDSGSIVVSGLTPGVEYVYTVTVLRDGQERDTPIVNRVVTPLSPPTNLHLEANPETGVLTVSWERSTTPDISGYRITTTPTNGQQGYALEEVVHADQSSCTFDNLSPGLEYNVSVYTVKDDKESVPISDTIIPAVPSPTDLRFTNVGPDTIRVTWAPPSSIELTSFLVRYSPVKNEEDVAELSISPSDNAVVLTNLLPGTEYLVSVSSVYEQHESTPLRGRQRTGLDSPTGIDFSDITANSFTVHWIAPRATITGYRIRHHPEHSGGRPREDRVPPSRNSITLTNLNPGTEYVVSIVALNGREESPSLVGQQSTVSDVPRDLEVIATTPTSLLISWDAPAVTVRYYRITYGETGGASPVQEFTVPGSKSTATITGLKPGVDYTITVYAVTGRGDSPASSKPVSIDYRTEIDKPSQMQVTDVQDNSISVRWLPSSSPVTGYRVTTTPKNGLGPTKSKTTGPDQTEMTIEGLQPTVEYVVSVYAQSQNGESQPLVETAVTTIPAPTNLKFTQVTPTSLTAQWTAPNVQLTGYRVRVTPKEKTGPMKEINLAPDSSSVVVSGLMVATKYEVSVYALKDTLTSRPAQGVVTTLENVSPPRRARVTDATETTITISWRTKTETITGFQVDAVPAGGQTPIQRTISPDVRSYTITGLQPGTDYKIYLYTLNDNTRSSPVTIDASTAIDAPSNLHFLATTPNSLLLSWQPPRARITGYIIKYEKPGSPPREVVPRPRPGVTEATITGLEPETEYTIQIIALKNNQKSEPLIGRKKTAQKTPGYGTGNGIQLPGTAGQQPSVGQQMIFEEHGFRRTAPPTTATPIRHRPGSYPPNVNEEIQIGQEALSQTTISWTPFQESSEYIISCHPVGIDEEPLQFRVPGTSASATLTGLTRGTTYNIIVEALKDQQRHKVREEVVTVGNSVDQGLTAPTDDSCFDPYTVSHYAIGEEWERLSESGFKLSCQCLGFGSGHFRCDSSKWCHDNGVNYKIGEKWDRQGENGQMMSCTCLGNGKGEFKCDPHETTCYDDGKTYHVGEQWQKEYLGAICSCTCFGGRRGWRCDNCRRPGAEAGHEGPTGHSYNQNPQRYHQNSNTNVNCPIECFMPLDVQADREDSRE</sequence>
<dbReference type="GO" id="GO:0007507">
    <property type="term" value="P:heart development"/>
    <property type="evidence" value="ECO:0007669"/>
    <property type="project" value="TreeGrafter"/>
</dbReference>
<feature type="domain" description="Fibronectin type-I" evidence="25">
    <location>
        <begin position="468"/>
        <end position="511"/>
    </location>
</feature>
<evidence type="ECO:0000256" key="9">
    <source>
        <dbReference type="ARBA" id="ARBA00022674"/>
    </source>
</evidence>
<dbReference type="GO" id="GO:0007044">
    <property type="term" value="P:cell-substrate junction assembly"/>
    <property type="evidence" value="ECO:0007669"/>
    <property type="project" value="TreeGrafter"/>
</dbReference>
<feature type="domain" description="Fibronectin type-I" evidence="25">
    <location>
        <begin position="184"/>
        <end position="228"/>
    </location>
</feature>
<dbReference type="FunFam" id="2.10.70.10:FF:000018">
    <property type="entry name" value="Fibronectin 1"/>
    <property type="match status" value="1"/>
</dbReference>
<comment type="caution">
    <text evidence="27">The sequence shown here is derived from an EMBL/GenBank/DDBJ whole genome shotgun (WGS) entry which is preliminary data.</text>
</comment>
<dbReference type="InterPro" id="IPR013783">
    <property type="entry name" value="Ig-like_fold"/>
</dbReference>
<dbReference type="InterPro" id="IPR013806">
    <property type="entry name" value="Kringle-like"/>
</dbReference>
<evidence type="ECO:0000256" key="1">
    <source>
        <dbReference type="ARBA" id="ARBA00004498"/>
    </source>
</evidence>
<feature type="disulfide bond" evidence="21">
    <location>
        <begin position="420"/>
        <end position="446"/>
    </location>
</feature>
<feature type="disulfide bond" evidence="21">
    <location>
        <begin position="374"/>
        <end position="401"/>
    </location>
</feature>
<dbReference type="CDD" id="cd00061">
    <property type="entry name" value="FN1"/>
    <property type="match status" value="12"/>
</dbReference>
<dbReference type="EMBL" id="JACASF010000011">
    <property type="protein sequence ID" value="KAF6450159.1"/>
    <property type="molecule type" value="Genomic_DNA"/>
</dbReference>
<evidence type="ECO:0000256" key="3">
    <source>
        <dbReference type="ARBA" id="ARBA00022486"/>
    </source>
</evidence>
<dbReference type="Pfam" id="PF00040">
    <property type="entry name" value="fn2"/>
    <property type="match status" value="2"/>
</dbReference>
<feature type="domain" description="Fibronectin type-I" evidence="25">
    <location>
        <begin position="95"/>
        <end position="138"/>
    </location>
</feature>
<dbReference type="FunFam" id="2.10.70.10:FF:000004">
    <property type="entry name" value="Fibronectin 1"/>
    <property type="match status" value="1"/>
</dbReference>
<evidence type="ECO:0000256" key="23">
    <source>
        <dbReference type="SAM" id="SignalP"/>
    </source>
</evidence>
<comment type="subunit">
    <text evidence="18">Mostly heterodimers or multimers of alternatively spliced variants, connected by 2 disulfide bonds near the carboxyl ends; to a lesser extent homodimers. Interacts with FBLN1, AMBP, TNR, LGALS3BP and COL13A1. Interacts with FBLN7. Interacts with COMP. Interacts (via type III repeats 9-14) with TNFAIP6 (via CUB domain); this interaction enhances fibronectin fibril assembly. TNFAIP6 may act as a bridging molecule between FN1 and THBS1. Interacts with TNR; the interaction inhibits cell adhesion and neurite outgrowth. Interacts with FST3 and MYOC. Interacts with SVEP1.</text>
</comment>
<keyword evidence="8" id="KW-0765">Sulfation</keyword>
<dbReference type="FunFam" id="2.60.40.10:FF:000275">
    <property type="entry name" value="fibronectin isoform X1"/>
    <property type="match status" value="1"/>
</dbReference>
<evidence type="ECO:0000256" key="8">
    <source>
        <dbReference type="ARBA" id="ARBA00022641"/>
    </source>
</evidence>
<dbReference type="GO" id="GO:0043394">
    <property type="term" value="F:proteoglycan binding"/>
    <property type="evidence" value="ECO:0007669"/>
    <property type="project" value="TreeGrafter"/>
</dbReference>
<feature type="disulfide bond" evidence="21">
    <location>
        <begin position="434"/>
        <end position="461"/>
    </location>
</feature>
<feature type="domain" description="Fibronectin type-III" evidence="24">
    <location>
        <begin position="1089"/>
        <end position="1175"/>
    </location>
</feature>
<keyword evidence="3" id="KW-0011">Acute phase</keyword>
<dbReference type="InterPro" id="IPR036943">
    <property type="entry name" value="FN_type2_sf"/>
</dbReference>
<dbReference type="PROSITE" id="PS01253">
    <property type="entry name" value="FN1_1"/>
    <property type="match status" value="6"/>
</dbReference>
<dbReference type="GO" id="GO:0005178">
    <property type="term" value="F:integrin binding"/>
    <property type="evidence" value="ECO:0007669"/>
    <property type="project" value="TreeGrafter"/>
</dbReference>
<evidence type="ECO:0000259" key="24">
    <source>
        <dbReference type="PROSITE" id="PS50853"/>
    </source>
</evidence>
<evidence type="ECO:0000256" key="13">
    <source>
        <dbReference type="ARBA" id="ARBA00022960"/>
    </source>
</evidence>
<dbReference type="FunFam" id="2.10.70.10:FF:000017">
    <property type="entry name" value="Fibronectin isoform X1"/>
    <property type="match status" value="1"/>
</dbReference>
<evidence type="ECO:0000259" key="25">
    <source>
        <dbReference type="PROSITE" id="PS51091"/>
    </source>
</evidence>
<evidence type="ECO:0000256" key="21">
    <source>
        <dbReference type="PROSITE-ProRule" id="PRU00479"/>
    </source>
</evidence>
<evidence type="ECO:0000313" key="28">
    <source>
        <dbReference type="Proteomes" id="UP000550707"/>
    </source>
</evidence>
<dbReference type="FunFam" id="2.60.40.10:FF:000300">
    <property type="entry name" value="fibronectin isoform X1"/>
    <property type="match status" value="1"/>
</dbReference>
<feature type="compositionally biased region" description="Polar residues" evidence="22">
    <location>
        <begin position="1569"/>
        <end position="1579"/>
    </location>
</feature>
<dbReference type="PROSITE" id="PS00023">
    <property type="entry name" value="FN2_1"/>
    <property type="match status" value="1"/>
</dbReference>
<dbReference type="SUPFAM" id="SSF57440">
    <property type="entry name" value="Kringle-like"/>
    <property type="match status" value="2"/>
</dbReference>
<dbReference type="Gene3D" id="2.60.40.10">
    <property type="entry name" value="Immunoglobulins"/>
    <property type="match status" value="15"/>
</dbReference>
<keyword evidence="28" id="KW-1185">Reference proteome</keyword>
<feature type="domain" description="Fibronectin type-II" evidence="26">
    <location>
        <begin position="415"/>
        <end position="463"/>
    </location>
</feature>
<evidence type="ECO:0000256" key="20">
    <source>
        <dbReference type="ARBA" id="ARBA00058634"/>
    </source>
</evidence>
<keyword evidence="14" id="KW-0558">Oxidation</keyword>
<dbReference type="FunFam" id="2.60.40.10:FF:000099">
    <property type="entry name" value="Fibronectin 1"/>
    <property type="match status" value="3"/>
</dbReference>
<evidence type="ECO:0000256" key="11">
    <source>
        <dbReference type="ARBA" id="ARBA00022737"/>
    </source>
</evidence>
<dbReference type="SUPFAM" id="SSF49265">
    <property type="entry name" value="Fibronectin type III"/>
    <property type="match status" value="10"/>
</dbReference>
<feature type="domain" description="Fibronectin type-III" evidence="24">
    <location>
        <begin position="1269"/>
        <end position="1361"/>
    </location>
</feature>
<evidence type="ECO:0000256" key="6">
    <source>
        <dbReference type="ARBA" id="ARBA00022530"/>
    </source>
</evidence>
<dbReference type="FunFam" id="2.60.40.10:FF:000317">
    <property type="entry name" value="fibronectin isoform X1"/>
    <property type="match status" value="1"/>
</dbReference>
<dbReference type="Pfam" id="PF00041">
    <property type="entry name" value="fn3"/>
    <property type="match status" value="15"/>
</dbReference>
<dbReference type="SMART" id="SM00060">
    <property type="entry name" value="FN3"/>
    <property type="match status" value="15"/>
</dbReference>
<keyword evidence="12" id="KW-0130">Cell adhesion</keyword>
<feature type="region of interest" description="Disordered" evidence="22">
    <location>
        <begin position="1569"/>
        <end position="1595"/>
    </location>
</feature>
<evidence type="ECO:0000256" key="7">
    <source>
        <dbReference type="ARBA" id="ARBA00022553"/>
    </source>
</evidence>
<protein>
    <recommendedName>
        <fullName evidence="2">Fibronectin</fullName>
    </recommendedName>
</protein>
<dbReference type="PROSITE" id="PS50853">
    <property type="entry name" value="FN3"/>
    <property type="match status" value="15"/>
</dbReference>
<accession>A0A7J8FRW0</accession>
<feature type="domain" description="Fibronectin type-I" evidence="25">
    <location>
        <begin position="2059"/>
        <end position="2103"/>
    </location>
</feature>
<dbReference type="Gene3D" id="2.10.70.10">
    <property type="entry name" value="Complement Module, domain 1"/>
    <property type="match status" value="12"/>
</dbReference>
<dbReference type="PRINTS" id="PR00013">
    <property type="entry name" value="FNTYPEII"/>
</dbReference>
<comment type="function">
    <text evidence="20">Binds fibronectin and induces fibril formation. This fibronectin polymer, named superfibronectin, exhibits enhanced adhesive properties. Both anastellin and superfibronectin inhibit tumor growth, angiogenesis and metastasis. Anastellin activates p38 MAPK and inhibits lysophospholipid signaling.</text>
</comment>
<comment type="function">
    <text evidence="19">Fibronectins bind cell surfaces and various compounds including collagen, fibrin, heparin, DNA, and actin. Fibronectins are involved in cell adhesion, cell motility, opsonization, wound healing, and maintenance of cell shape. Involved in osteoblast compaction through the fibronectin fibrillogenesis cell-mediated matrix assembly process, essential for osteoblast mineralization. Participates in the regulation of type I collagen deposition by osteoblasts.</text>
</comment>
<dbReference type="Proteomes" id="UP000550707">
    <property type="component" value="Unassembled WGS sequence"/>
</dbReference>
<evidence type="ECO:0000256" key="4">
    <source>
        <dbReference type="ARBA" id="ARBA00022499"/>
    </source>
</evidence>
<evidence type="ECO:0000256" key="10">
    <source>
        <dbReference type="ARBA" id="ARBA00022729"/>
    </source>
</evidence>
<dbReference type="GO" id="GO:0007160">
    <property type="term" value="P:cell-matrix adhesion"/>
    <property type="evidence" value="ECO:0007669"/>
    <property type="project" value="TreeGrafter"/>
</dbReference>
<keyword evidence="15 21" id="KW-1015">Disulfide bond</keyword>
<evidence type="ECO:0000256" key="2">
    <source>
        <dbReference type="ARBA" id="ARBA00020368"/>
    </source>
</evidence>
<keyword evidence="4" id="KW-1017">Isopeptide bond</keyword>
<dbReference type="CDD" id="cd00062">
    <property type="entry name" value="FN2"/>
    <property type="match status" value="2"/>
</dbReference>
<dbReference type="FunFam" id="2.10.70.10:FF:000021">
    <property type="entry name" value="fibronectin isoform X1"/>
    <property type="match status" value="1"/>
</dbReference>
<gene>
    <name evidence="27" type="ORF">HJG59_005231</name>
</gene>
<evidence type="ECO:0000256" key="22">
    <source>
        <dbReference type="SAM" id="MobiDB-lite"/>
    </source>
</evidence>
<dbReference type="FunFam" id="2.60.40.10:FF:000579">
    <property type="entry name" value="Fibronectin 1"/>
    <property type="match status" value="1"/>
</dbReference>
<feature type="domain" description="Fibronectin type-III" evidence="24">
    <location>
        <begin position="719"/>
        <end position="812"/>
    </location>
</feature>
<dbReference type="FunFam" id="2.60.40.10:FF:000417">
    <property type="entry name" value="Fibronectin 1"/>
    <property type="match status" value="1"/>
</dbReference>
<dbReference type="SMART" id="SM00059">
    <property type="entry name" value="FN2"/>
    <property type="match status" value="2"/>
</dbReference>
<feature type="region of interest" description="Disordered" evidence="22">
    <location>
        <begin position="1392"/>
        <end position="1413"/>
    </location>
</feature>
<dbReference type="FunFam" id="2.60.40.10:FF:000447">
    <property type="entry name" value="fibronectin isoform X1"/>
    <property type="match status" value="1"/>
</dbReference>
<feature type="signal peptide" evidence="23">
    <location>
        <begin position="1"/>
        <end position="26"/>
    </location>
</feature>
<dbReference type="FunFam" id="2.60.40.10:FF:000227">
    <property type="entry name" value="Fibronectin isoform X1"/>
    <property type="match status" value="1"/>
</dbReference>
<keyword evidence="16" id="KW-0325">Glycoprotein</keyword>
<organism evidence="27 28">
    <name type="scientific">Molossus molossus</name>
    <name type="common">Pallas' mastiff bat</name>
    <name type="synonym">Vespertilio molossus</name>
    <dbReference type="NCBI Taxonomy" id="27622"/>
    <lineage>
        <taxon>Eukaryota</taxon>
        <taxon>Metazoa</taxon>
        <taxon>Chordata</taxon>
        <taxon>Craniata</taxon>
        <taxon>Vertebrata</taxon>
        <taxon>Euteleostomi</taxon>
        <taxon>Mammalia</taxon>
        <taxon>Eutheria</taxon>
        <taxon>Laurasiatheria</taxon>
        <taxon>Chiroptera</taxon>
        <taxon>Yangochiroptera</taxon>
        <taxon>Molossidae</taxon>
        <taxon>Molossus</taxon>
    </lineage>
</organism>
<feature type="domain" description="Fibronectin type-I" evidence="25">
    <location>
        <begin position="50"/>
        <end position="90"/>
    </location>
</feature>
<proteinExistence type="predicted"/>
<dbReference type="FunFam" id="2.10.70.10:FF:000022">
    <property type="entry name" value="fibronectin isoform X1"/>
    <property type="match status" value="1"/>
</dbReference>
<feature type="domain" description="Fibronectin type-III" evidence="24">
    <location>
        <begin position="1544"/>
        <end position="1634"/>
    </location>
</feature>
<keyword evidence="10 23" id="KW-0732">Signal</keyword>
<dbReference type="GO" id="GO:0007399">
    <property type="term" value="P:nervous system development"/>
    <property type="evidence" value="ECO:0007669"/>
    <property type="project" value="TreeGrafter"/>
</dbReference>
<feature type="domain" description="Fibronectin type-III" evidence="24">
    <location>
        <begin position="1362"/>
        <end position="1449"/>
    </location>
</feature>
<dbReference type="InterPro" id="IPR003961">
    <property type="entry name" value="FN3_dom"/>
</dbReference>
<dbReference type="SUPFAM" id="SSF57603">
    <property type="entry name" value="FnI-like domain"/>
    <property type="match status" value="12"/>
</dbReference>
<evidence type="ECO:0000256" key="17">
    <source>
        <dbReference type="ARBA" id="ARBA00035619"/>
    </source>
</evidence>
<feature type="domain" description="Fibronectin type-III" evidence="24">
    <location>
        <begin position="610"/>
        <end position="705"/>
    </location>
</feature>
<dbReference type="InterPro" id="IPR000562">
    <property type="entry name" value="FN_type2_dom"/>
</dbReference>
<evidence type="ECO:0000259" key="26">
    <source>
        <dbReference type="PROSITE" id="PS51092"/>
    </source>
</evidence>
<evidence type="ECO:0000256" key="16">
    <source>
        <dbReference type="ARBA" id="ARBA00023180"/>
    </source>
</evidence>
<comment type="function">
    <text evidence="17">Secreted by contracting muscle, induces liver autophagy, a degradative pathway for nutrient mobilization and damage removal, and systemic insulin sensitization via hepatic ITGA5:ITGB1 integrin receptor signaling.</text>
</comment>
<dbReference type="FunFam" id="2.60.40.10:FF:000306">
    <property type="entry name" value="fibronectin isoform X1"/>
    <property type="match status" value="1"/>
</dbReference>
<feature type="domain" description="Fibronectin type-II" evidence="26">
    <location>
        <begin position="355"/>
        <end position="403"/>
    </location>
</feature>
<feature type="compositionally biased region" description="Basic and acidic residues" evidence="22">
    <location>
        <begin position="1395"/>
        <end position="1407"/>
    </location>
</feature>
<dbReference type="PROSITE" id="PS51091">
    <property type="entry name" value="FN1_2"/>
    <property type="match status" value="11"/>
</dbReference>
<dbReference type="GO" id="GO:0008360">
    <property type="term" value="P:regulation of cell shape"/>
    <property type="evidence" value="ECO:0007669"/>
    <property type="project" value="UniProtKB-KW"/>
</dbReference>
<feature type="domain" description="Fibronectin type-III" evidence="24">
    <location>
        <begin position="1960"/>
        <end position="2052"/>
    </location>
</feature>
<dbReference type="GO" id="GO:0005201">
    <property type="term" value="F:extracellular matrix structural constituent"/>
    <property type="evidence" value="ECO:0007669"/>
    <property type="project" value="TreeGrafter"/>
</dbReference>
<evidence type="ECO:0000256" key="5">
    <source>
        <dbReference type="ARBA" id="ARBA00022525"/>
    </source>
</evidence>
<dbReference type="FunFam" id="2.10.70.10:FF:000027">
    <property type="entry name" value="Fibronectin 1"/>
    <property type="match status" value="1"/>
</dbReference>
<keyword evidence="11" id="KW-0677">Repeat</keyword>
<dbReference type="FunFam" id="2.10.70.10:FF:000007">
    <property type="entry name" value="Fibronectin 1"/>
    <property type="match status" value="2"/>
</dbReference>
<dbReference type="InterPro" id="IPR000083">
    <property type="entry name" value="Fibronectin_type1"/>
</dbReference>
<dbReference type="CDD" id="cd00063">
    <property type="entry name" value="FN3"/>
    <property type="match status" value="14"/>
</dbReference>
<dbReference type="PANTHER" id="PTHR46708">
    <property type="entry name" value="TENASCIN"/>
    <property type="match status" value="1"/>
</dbReference>
<dbReference type="Pfam" id="PF00039">
    <property type="entry name" value="fn1"/>
    <property type="match status" value="11"/>
</dbReference>
<feature type="domain" description="Fibronectin type-I" evidence="25">
    <location>
        <begin position="2148"/>
        <end position="2188"/>
    </location>
</feature>
<feature type="domain" description="Fibronectin type-I" evidence="25">
    <location>
        <begin position="516"/>
        <end position="558"/>
    </location>
</feature>
<dbReference type="FunFam" id="2.10.70.10:FF:000020">
    <property type="entry name" value="fibronectin isoform X1"/>
    <property type="match status" value="1"/>
</dbReference>
<feature type="compositionally biased region" description="Polar residues" evidence="22">
    <location>
        <begin position="1586"/>
        <end position="1595"/>
    </location>
</feature>
<feature type="domain" description="Fibronectin type-III" evidence="24">
    <location>
        <begin position="999"/>
        <end position="1088"/>
    </location>
</feature>
<dbReference type="SMART" id="SM00058">
    <property type="entry name" value="FN1"/>
    <property type="match status" value="12"/>
</dbReference>
<reference evidence="27 28" key="1">
    <citation type="journal article" date="2020" name="Nature">
        <title>Six reference-quality genomes reveal evolution of bat adaptations.</title>
        <authorList>
            <person name="Jebb D."/>
            <person name="Huang Z."/>
            <person name="Pippel M."/>
            <person name="Hughes G.M."/>
            <person name="Lavrichenko K."/>
            <person name="Devanna P."/>
            <person name="Winkler S."/>
            <person name="Jermiin L.S."/>
            <person name="Skirmuntt E.C."/>
            <person name="Katzourakis A."/>
            <person name="Burkitt-Gray L."/>
            <person name="Ray D.A."/>
            <person name="Sullivan K.A.M."/>
            <person name="Roscito J.G."/>
            <person name="Kirilenko B.M."/>
            <person name="Davalos L.M."/>
            <person name="Corthals A.P."/>
            <person name="Power M.L."/>
            <person name="Jones G."/>
            <person name="Ransome R.D."/>
            <person name="Dechmann D.K.N."/>
            <person name="Locatelli A.G."/>
            <person name="Puechmaille S.J."/>
            <person name="Fedrigo O."/>
            <person name="Jarvis E.D."/>
            <person name="Hiller M."/>
            <person name="Vernes S.C."/>
            <person name="Myers E.W."/>
            <person name="Teeling E.C."/>
        </authorList>
    </citation>
    <scope>NUCLEOTIDE SEQUENCE [LARGE SCALE GENOMIC DNA]</scope>
    <source>
        <strain evidence="27">MMolMol1</strain>
        <tissue evidence="27">Muscle</tissue>
    </source>
</reference>
<feature type="domain" description="Fibronectin type-III" evidence="24">
    <location>
        <begin position="1176"/>
        <end position="1266"/>
    </location>
</feature>
<dbReference type="PROSITE" id="PS51092">
    <property type="entry name" value="FN2_2"/>
    <property type="match status" value="2"/>
</dbReference>
<feature type="domain" description="Fibronectin type-III" evidence="24">
    <location>
        <begin position="909"/>
        <end position="998"/>
    </location>
</feature>
<evidence type="ECO:0000256" key="14">
    <source>
        <dbReference type="ARBA" id="ARBA00023097"/>
    </source>
</evidence>
<dbReference type="GO" id="GO:0008201">
    <property type="term" value="F:heparin binding"/>
    <property type="evidence" value="ECO:0007669"/>
    <property type="project" value="UniProtKB-KW"/>
</dbReference>
<evidence type="ECO:0000256" key="12">
    <source>
        <dbReference type="ARBA" id="ARBA00022889"/>
    </source>
</evidence>
<dbReference type="FunFam" id="2.60.40.10:FF:000382">
    <property type="entry name" value="fibronectin isoform X1"/>
    <property type="match status" value="1"/>
</dbReference>
<feature type="chain" id="PRO_5029881591" description="Fibronectin" evidence="23">
    <location>
        <begin position="27"/>
        <end position="2241"/>
    </location>
</feature>
<dbReference type="GO" id="GO:0005615">
    <property type="term" value="C:extracellular space"/>
    <property type="evidence" value="ECO:0007669"/>
    <property type="project" value="UniProtKB-ARBA"/>
</dbReference>
<feature type="domain" description="Fibronectin type-I" evidence="25">
    <location>
        <begin position="229"/>
        <end position="273"/>
    </location>
</feature>
<feature type="domain" description="Fibronectin type-III" evidence="24">
    <location>
        <begin position="1815"/>
        <end position="1908"/>
    </location>
</feature>
<dbReference type="PANTHER" id="PTHR46708:SF8">
    <property type="entry name" value="FIBRONECTIN"/>
    <property type="match status" value="1"/>
</dbReference>
<evidence type="ECO:0000256" key="19">
    <source>
        <dbReference type="ARBA" id="ARBA00054969"/>
    </source>
</evidence>
<dbReference type="Gene3D" id="2.10.10.10">
    <property type="entry name" value="Fibronectin, type II, collagen-binding"/>
    <property type="match status" value="2"/>
</dbReference>
<dbReference type="GO" id="GO:0006953">
    <property type="term" value="P:acute-phase response"/>
    <property type="evidence" value="ECO:0007669"/>
    <property type="project" value="UniProtKB-KW"/>
</dbReference>
<keyword evidence="6" id="KW-0272">Extracellular matrix</keyword>
<feature type="domain" description="Fibronectin type-III" evidence="24">
    <location>
        <begin position="1728"/>
        <end position="1814"/>
    </location>
</feature>
<dbReference type="FunFam" id="2.60.40.10:FF:000433">
    <property type="entry name" value="fibronectin isoform X5"/>
    <property type="match status" value="1"/>
</dbReference>
<feature type="domain" description="Fibronectin type-III" evidence="24">
    <location>
        <begin position="1450"/>
        <end position="1543"/>
    </location>
</feature>
<dbReference type="InterPro" id="IPR050991">
    <property type="entry name" value="ECM_Regulatory_Proteins"/>
</dbReference>
<evidence type="ECO:0000256" key="15">
    <source>
        <dbReference type="ARBA" id="ARBA00023157"/>
    </source>
</evidence>
<feature type="disulfide bond" evidence="21">
    <location>
        <begin position="360"/>
        <end position="386"/>
    </location>
</feature>
<dbReference type="InterPro" id="IPR036116">
    <property type="entry name" value="FN3_sf"/>
</dbReference>